<gene>
    <name evidence="1" type="ORF">BDR25DRAFT_360751</name>
</gene>
<proteinExistence type="predicted"/>
<dbReference type="Proteomes" id="UP000799755">
    <property type="component" value="Unassembled WGS sequence"/>
</dbReference>
<evidence type="ECO:0000313" key="2">
    <source>
        <dbReference type="Proteomes" id="UP000799755"/>
    </source>
</evidence>
<protein>
    <submittedName>
        <fullName evidence="1">Uncharacterized protein</fullName>
    </submittedName>
</protein>
<keyword evidence="2" id="KW-1185">Reference proteome</keyword>
<organism evidence="1 2">
    <name type="scientific">Lindgomyces ingoldianus</name>
    <dbReference type="NCBI Taxonomy" id="673940"/>
    <lineage>
        <taxon>Eukaryota</taxon>
        <taxon>Fungi</taxon>
        <taxon>Dikarya</taxon>
        <taxon>Ascomycota</taxon>
        <taxon>Pezizomycotina</taxon>
        <taxon>Dothideomycetes</taxon>
        <taxon>Pleosporomycetidae</taxon>
        <taxon>Pleosporales</taxon>
        <taxon>Lindgomycetaceae</taxon>
        <taxon>Lindgomyces</taxon>
    </lineage>
</organism>
<name>A0ACB6QDN7_9PLEO</name>
<accession>A0ACB6QDN7</accession>
<dbReference type="EMBL" id="MU003531">
    <property type="protein sequence ID" value="KAF2465134.1"/>
    <property type="molecule type" value="Genomic_DNA"/>
</dbReference>
<evidence type="ECO:0000313" key="1">
    <source>
        <dbReference type="EMBL" id="KAF2465134.1"/>
    </source>
</evidence>
<sequence length="113" mass="12810">MSLIFAGLIVTASRSPAPRLNISRRYVKDKHCHENESGSVKLSERFDQIERMRYRVSSLNARPLLISTNMDPIEAALASFELLKLGEKPNYSATAKKFGCWHLCREARKSTTP</sequence>
<comment type="caution">
    <text evidence="1">The sequence shown here is derived from an EMBL/GenBank/DDBJ whole genome shotgun (WGS) entry which is preliminary data.</text>
</comment>
<reference evidence="1" key="1">
    <citation type="journal article" date="2020" name="Stud. Mycol.">
        <title>101 Dothideomycetes genomes: a test case for predicting lifestyles and emergence of pathogens.</title>
        <authorList>
            <person name="Haridas S."/>
            <person name="Albert R."/>
            <person name="Binder M."/>
            <person name="Bloem J."/>
            <person name="Labutti K."/>
            <person name="Salamov A."/>
            <person name="Andreopoulos B."/>
            <person name="Baker S."/>
            <person name="Barry K."/>
            <person name="Bills G."/>
            <person name="Bluhm B."/>
            <person name="Cannon C."/>
            <person name="Castanera R."/>
            <person name="Culley D."/>
            <person name="Daum C."/>
            <person name="Ezra D."/>
            <person name="Gonzalez J."/>
            <person name="Henrissat B."/>
            <person name="Kuo A."/>
            <person name="Liang C."/>
            <person name="Lipzen A."/>
            <person name="Lutzoni F."/>
            <person name="Magnuson J."/>
            <person name="Mondo S."/>
            <person name="Nolan M."/>
            <person name="Ohm R."/>
            <person name="Pangilinan J."/>
            <person name="Park H.-J."/>
            <person name="Ramirez L."/>
            <person name="Alfaro M."/>
            <person name="Sun H."/>
            <person name="Tritt A."/>
            <person name="Yoshinaga Y."/>
            <person name="Zwiers L.-H."/>
            <person name="Turgeon B."/>
            <person name="Goodwin S."/>
            <person name="Spatafora J."/>
            <person name="Crous P."/>
            <person name="Grigoriev I."/>
        </authorList>
    </citation>
    <scope>NUCLEOTIDE SEQUENCE</scope>
    <source>
        <strain evidence="1">ATCC 200398</strain>
    </source>
</reference>